<accession>A0A382GZ47</accession>
<keyword evidence="4" id="KW-0812">Transmembrane</keyword>
<evidence type="ECO:0000256" key="2">
    <source>
        <dbReference type="ARBA" id="ARBA00007131"/>
    </source>
</evidence>
<organism evidence="6">
    <name type="scientific">marine metagenome</name>
    <dbReference type="NCBI Taxonomy" id="408172"/>
    <lineage>
        <taxon>unclassified sequences</taxon>
        <taxon>metagenomes</taxon>
        <taxon>ecological metagenomes</taxon>
    </lineage>
</organism>
<dbReference type="CDD" id="cd07033">
    <property type="entry name" value="TPP_PYR_DXS_TK_like"/>
    <property type="match status" value="1"/>
</dbReference>
<proteinExistence type="inferred from homology"/>
<keyword evidence="3" id="KW-0786">Thiamine pyrophosphate</keyword>
<name>A0A382GZ47_9ZZZZ</name>
<gene>
    <name evidence="6" type="ORF">METZ01_LOCUS233103</name>
</gene>
<feature type="transmembrane region" description="Helical" evidence="4">
    <location>
        <begin position="56"/>
        <end position="80"/>
    </location>
</feature>
<dbReference type="AlphaFoldDB" id="A0A382GZ47"/>
<dbReference type="PANTHER" id="PTHR43825:SF5">
    <property type="entry name" value="HYPOTHETICAL TRANSKETOLASE FAMILY PROTEIN"/>
    <property type="match status" value="1"/>
</dbReference>
<dbReference type="SMART" id="SM00861">
    <property type="entry name" value="Transket_pyr"/>
    <property type="match status" value="1"/>
</dbReference>
<dbReference type="InterPro" id="IPR029061">
    <property type="entry name" value="THDP-binding"/>
</dbReference>
<protein>
    <recommendedName>
        <fullName evidence="5">Transketolase-like pyrimidine-binding domain-containing protein</fullName>
    </recommendedName>
</protein>
<dbReference type="EMBL" id="UINC01058229">
    <property type="protein sequence ID" value="SVB80249.1"/>
    <property type="molecule type" value="Genomic_DNA"/>
</dbReference>
<evidence type="ECO:0000256" key="1">
    <source>
        <dbReference type="ARBA" id="ARBA00001964"/>
    </source>
</evidence>
<feature type="non-terminal residue" evidence="6">
    <location>
        <position position="1"/>
    </location>
</feature>
<evidence type="ECO:0000256" key="4">
    <source>
        <dbReference type="SAM" id="Phobius"/>
    </source>
</evidence>
<dbReference type="PANTHER" id="PTHR43825">
    <property type="entry name" value="PYRUVATE DEHYDROGENASE E1 COMPONENT"/>
    <property type="match status" value="1"/>
</dbReference>
<dbReference type="Gene3D" id="3.40.50.970">
    <property type="match status" value="1"/>
</dbReference>
<sequence length="140" mass="15191">MIAQRDAFGDTLVELVERDERVYALDGDLANSTKADKVSRERPDRFLMMGIAEQNMMGVAAGMATCGLVPWLSSFACFIVNRDLDQLRIVVAQPNLPVKLCGAYSGLLTGKTGKTHQDVSDISIMRAMPNMTVLAPADAV</sequence>
<dbReference type="Pfam" id="PF02779">
    <property type="entry name" value="Transket_pyr"/>
    <property type="match status" value="1"/>
</dbReference>
<comment type="similarity">
    <text evidence="2">Belongs to the transketolase family.</text>
</comment>
<evidence type="ECO:0000313" key="6">
    <source>
        <dbReference type="EMBL" id="SVB80249.1"/>
    </source>
</evidence>
<dbReference type="SUPFAM" id="SSF52518">
    <property type="entry name" value="Thiamin diphosphate-binding fold (THDP-binding)"/>
    <property type="match status" value="1"/>
</dbReference>
<comment type="cofactor">
    <cofactor evidence="1">
        <name>thiamine diphosphate</name>
        <dbReference type="ChEBI" id="CHEBI:58937"/>
    </cofactor>
</comment>
<dbReference type="InterPro" id="IPR051157">
    <property type="entry name" value="PDH/Transketolase"/>
</dbReference>
<feature type="domain" description="Transketolase-like pyrimidine-binding" evidence="5">
    <location>
        <begin position="2"/>
        <end position="140"/>
    </location>
</feature>
<reference evidence="6" key="1">
    <citation type="submission" date="2018-05" db="EMBL/GenBank/DDBJ databases">
        <authorList>
            <person name="Lanie J.A."/>
            <person name="Ng W.-L."/>
            <person name="Kazmierczak K.M."/>
            <person name="Andrzejewski T.M."/>
            <person name="Davidsen T.M."/>
            <person name="Wayne K.J."/>
            <person name="Tettelin H."/>
            <person name="Glass J.I."/>
            <person name="Rusch D."/>
            <person name="Podicherti R."/>
            <person name="Tsui H.-C.T."/>
            <person name="Winkler M.E."/>
        </authorList>
    </citation>
    <scope>NUCLEOTIDE SEQUENCE</scope>
</reference>
<keyword evidence="4" id="KW-1133">Transmembrane helix</keyword>
<keyword evidence="4" id="KW-0472">Membrane</keyword>
<dbReference type="InterPro" id="IPR005475">
    <property type="entry name" value="Transketolase-like_Pyr-bd"/>
</dbReference>
<evidence type="ECO:0000259" key="5">
    <source>
        <dbReference type="SMART" id="SM00861"/>
    </source>
</evidence>
<evidence type="ECO:0000256" key="3">
    <source>
        <dbReference type="ARBA" id="ARBA00023052"/>
    </source>
</evidence>
<feature type="non-terminal residue" evidence="6">
    <location>
        <position position="140"/>
    </location>
</feature>
<dbReference type="FunFam" id="3.40.50.970:FF:000129">
    <property type="entry name" value="Transketolase"/>
    <property type="match status" value="1"/>
</dbReference>